<feature type="domain" description="DUF5017" evidence="1">
    <location>
        <begin position="34"/>
        <end position="183"/>
    </location>
</feature>
<dbReference type="Proteomes" id="UP000016584">
    <property type="component" value="Unassembled WGS sequence"/>
</dbReference>
<gene>
    <name evidence="2" type="ORF">M472_09165</name>
</gene>
<dbReference type="STRING" id="1346330.M472_09165"/>
<protein>
    <recommendedName>
        <fullName evidence="1">DUF5017 domain-containing protein</fullName>
    </recommendedName>
</protein>
<dbReference type="EMBL" id="ATDL01000015">
    <property type="protein sequence ID" value="ERJ58940.1"/>
    <property type="molecule type" value="Genomic_DNA"/>
</dbReference>
<sequence>MKAIHIYAAVALFSLLACTKENEQISPGNFTIVPFAAMPKTATVKAGESLSFQFEGNADTIYFYSGEFGKDYNFRNGRVVNIEQPSLSIRTRSSYGEQKSLSILLSQDFNGDYSYNGVTAATWKDMTSKFNIPTPTGTNALSFTSTPTDISEFIDLDKPYYIAVRNDLKPTTSGNRPTQWDFYGTNGFAFTGIANGTSIDILPTFGAANWKVVATGYAGGELDGTRGPRMSPNNSAAPTSIFLARNTDSNIAMDAWAVTKVFSPTQNISGDKGTLIKRITDLPLQEYTHIYTTPGEYEVVFDTINQDRTSKLIKFKITVTND</sequence>
<evidence type="ECO:0000313" key="2">
    <source>
        <dbReference type="EMBL" id="ERJ58940.1"/>
    </source>
</evidence>
<dbReference type="PROSITE" id="PS51257">
    <property type="entry name" value="PROKAR_LIPOPROTEIN"/>
    <property type="match status" value="1"/>
</dbReference>
<name>U2HUI2_9SPHI</name>
<dbReference type="OrthoDB" id="1082472at2"/>
<reference evidence="2 3" key="1">
    <citation type="journal article" date="2013" name="Genome Announc.">
        <title>The Draft Genome Sequence of Sphingomonas paucimobilis Strain HER1398 (Proteobacteria), Host to the Giant PAU Phage, Indicates That It Is a Member of the Genus Sphingobacterium (Bacteroidetes).</title>
        <authorList>
            <person name="White R.A.III."/>
            <person name="Suttle C.A."/>
        </authorList>
    </citation>
    <scope>NUCLEOTIDE SEQUENCE [LARGE SCALE GENOMIC DNA]</scope>
    <source>
        <strain evidence="2 3">HER1398</strain>
    </source>
</reference>
<dbReference type="RefSeq" id="WP_021070433.1">
    <property type="nucleotide sequence ID" value="NZ_ATDL01000015.1"/>
</dbReference>
<dbReference type="PATRIC" id="fig|1346330.5.peg.2273"/>
<dbReference type="AlphaFoldDB" id="U2HUI2"/>
<evidence type="ECO:0000313" key="3">
    <source>
        <dbReference type="Proteomes" id="UP000016584"/>
    </source>
</evidence>
<dbReference type="InterPro" id="IPR032185">
    <property type="entry name" value="DUF5017"/>
</dbReference>
<keyword evidence="3" id="KW-1185">Reference proteome</keyword>
<evidence type="ECO:0000259" key="1">
    <source>
        <dbReference type="Pfam" id="PF16409"/>
    </source>
</evidence>
<dbReference type="Pfam" id="PF16409">
    <property type="entry name" value="DUF5017"/>
    <property type="match status" value="1"/>
</dbReference>
<accession>U2HUI2</accession>
<organism evidence="2 3">
    <name type="scientific">Sphingobacterium paucimobilis HER1398</name>
    <dbReference type="NCBI Taxonomy" id="1346330"/>
    <lineage>
        <taxon>Bacteria</taxon>
        <taxon>Pseudomonadati</taxon>
        <taxon>Bacteroidota</taxon>
        <taxon>Sphingobacteriia</taxon>
        <taxon>Sphingobacteriales</taxon>
        <taxon>Sphingobacteriaceae</taxon>
        <taxon>Sphingobacterium</taxon>
    </lineage>
</organism>
<proteinExistence type="predicted"/>
<comment type="caution">
    <text evidence="2">The sequence shown here is derived from an EMBL/GenBank/DDBJ whole genome shotgun (WGS) entry which is preliminary data.</text>
</comment>